<dbReference type="HOGENOM" id="CLU_1261650_0_0_1"/>
<proteinExistence type="predicted"/>
<dbReference type="STRING" id="686832.A0A0C3C8J5"/>
<feature type="chain" id="PRO_5002173038" evidence="2">
    <location>
        <begin position="22"/>
        <end position="219"/>
    </location>
</feature>
<reference evidence="3 4" key="1">
    <citation type="submission" date="2014-04" db="EMBL/GenBank/DDBJ databases">
        <authorList>
            <consortium name="DOE Joint Genome Institute"/>
            <person name="Kuo A."/>
            <person name="Gay G."/>
            <person name="Dore J."/>
            <person name="Kohler A."/>
            <person name="Nagy L.G."/>
            <person name="Floudas D."/>
            <person name="Copeland A."/>
            <person name="Barry K.W."/>
            <person name="Cichocki N."/>
            <person name="Veneault-Fourrey C."/>
            <person name="LaButti K."/>
            <person name="Lindquist E.A."/>
            <person name="Lipzen A."/>
            <person name="Lundell T."/>
            <person name="Morin E."/>
            <person name="Murat C."/>
            <person name="Sun H."/>
            <person name="Tunlid A."/>
            <person name="Henrissat B."/>
            <person name="Grigoriev I.V."/>
            <person name="Hibbett D.S."/>
            <person name="Martin F."/>
            <person name="Nordberg H.P."/>
            <person name="Cantor M.N."/>
            <person name="Hua S.X."/>
        </authorList>
    </citation>
    <scope>NUCLEOTIDE SEQUENCE [LARGE SCALE GENOMIC DNA]</scope>
    <source>
        <strain evidence="4">h7</strain>
    </source>
</reference>
<dbReference type="AlphaFoldDB" id="A0A0C3C8J5"/>
<evidence type="ECO:0000256" key="2">
    <source>
        <dbReference type="SAM" id="SignalP"/>
    </source>
</evidence>
<name>A0A0C3C8J5_HEBCY</name>
<dbReference type="OrthoDB" id="3269378at2759"/>
<evidence type="ECO:0000313" key="3">
    <source>
        <dbReference type="EMBL" id="KIM39916.1"/>
    </source>
</evidence>
<protein>
    <submittedName>
        <fullName evidence="3">Uncharacterized protein</fullName>
    </submittedName>
</protein>
<dbReference type="Proteomes" id="UP000053424">
    <property type="component" value="Unassembled WGS sequence"/>
</dbReference>
<keyword evidence="4" id="KW-1185">Reference proteome</keyword>
<keyword evidence="2" id="KW-0732">Signal</keyword>
<evidence type="ECO:0000313" key="4">
    <source>
        <dbReference type="Proteomes" id="UP000053424"/>
    </source>
</evidence>
<reference evidence="4" key="2">
    <citation type="submission" date="2015-01" db="EMBL/GenBank/DDBJ databases">
        <title>Evolutionary Origins and Diversification of the Mycorrhizal Mutualists.</title>
        <authorList>
            <consortium name="DOE Joint Genome Institute"/>
            <consortium name="Mycorrhizal Genomics Consortium"/>
            <person name="Kohler A."/>
            <person name="Kuo A."/>
            <person name="Nagy L.G."/>
            <person name="Floudas D."/>
            <person name="Copeland A."/>
            <person name="Barry K.W."/>
            <person name="Cichocki N."/>
            <person name="Veneault-Fourrey C."/>
            <person name="LaButti K."/>
            <person name="Lindquist E.A."/>
            <person name="Lipzen A."/>
            <person name="Lundell T."/>
            <person name="Morin E."/>
            <person name="Murat C."/>
            <person name="Riley R."/>
            <person name="Ohm R."/>
            <person name="Sun H."/>
            <person name="Tunlid A."/>
            <person name="Henrissat B."/>
            <person name="Grigoriev I.V."/>
            <person name="Hibbett D.S."/>
            <person name="Martin F."/>
        </authorList>
    </citation>
    <scope>NUCLEOTIDE SEQUENCE [LARGE SCALE GENOMIC DNA]</scope>
    <source>
        <strain evidence="4">h7</strain>
    </source>
</reference>
<accession>A0A0C3C8J5</accession>
<feature type="region of interest" description="Disordered" evidence="1">
    <location>
        <begin position="78"/>
        <end position="104"/>
    </location>
</feature>
<evidence type="ECO:0000256" key="1">
    <source>
        <dbReference type="SAM" id="MobiDB-lite"/>
    </source>
</evidence>
<gene>
    <name evidence="3" type="ORF">M413DRAFT_415004</name>
</gene>
<feature type="signal peptide" evidence="2">
    <location>
        <begin position="1"/>
        <end position="21"/>
    </location>
</feature>
<dbReference type="EMBL" id="KN831784">
    <property type="protein sequence ID" value="KIM39916.1"/>
    <property type="molecule type" value="Genomic_DNA"/>
</dbReference>
<sequence>MQFSFVSLVVVLAATASAVMGQVAEPAGGVVAREALEYRETHVRHALPTAVNYALADRIFTRDTSILTLSSKLYDPSQYATRETGGHRSGNNHSPMQEQARRTGDFQSFNKEELERWEAGVENVVENDDWIGLLAHPRFQISELSYELSKRLLFITDCASAIEASWEREYIGPAAQCLWQHIEHHCYQPSSGRIYAPFCSVVQSTGMGKSRTTDELGKT</sequence>
<organism evidence="3 4">
    <name type="scientific">Hebeloma cylindrosporum</name>
    <dbReference type="NCBI Taxonomy" id="76867"/>
    <lineage>
        <taxon>Eukaryota</taxon>
        <taxon>Fungi</taxon>
        <taxon>Dikarya</taxon>
        <taxon>Basidiomycota</taxon>
        <taxon>Agaricomycotina</taxon>
        <taxon>Agaricomycetes</taxon>
        <taxon>Agaricomycetidae</taxon>
        <taxon>Agaricales</taxon>
        <taxon>Agaricineae</taxon>
        <taxon>Hymenogastraceae</taxon>
        <taxon>Hebeloma</taxon>
    </lineage>
</organism>